<dbReference type="InterPro" id="IPR056310">
    <property type="entry name" value="Ig-CFAP74_4th"/>
</dbReference>
<dbReference type="Proteomes" id="UP001209570">
    <property type="component" value="Unassembled WGS sequence"/>
</dbReference>
<evidence type="ECO:0000256" key="1">
    <source>
        <dbReference type="SAM" id="Coils"/>
    </source>
</evidence>
<evidence type="ECO:0000313" key="6">
    <source>
        <dbReference type="Proteomes" id="UP001209570"/>
    </source>
</evidence>
<feature type="domain" description="CFAP74 third Ig-like" evidence="3">
    <location>
        <begin position="748"/>
        <end position="870"/>
    </location>
</feature>
<feature type="region of interest" description="Disordered" evidence="2">
    <location>
        <begin position="572"/>
        <end position="593"/>
    </location>
</feature>
<dbReference type="PANTHER" id="PTHR22538:SF0">
    <property type="entry name" value="CILIA- AND FLAGELLA-ASSOCIATED PROTEIN 74"/>
    <property type="match status" value="1"/>
</dbReference>
<dbReference type="Gene3D" id="2.60.40.10">
    <property type="entry name" value="Immunoglobulins"/>
    <property type="match status" value="5"/>
</dbReference>
<feature type="compositionally biased region" description="Basic and acidic residues" evidence="2">
    <location>
        <begin position="1"/>
        <end position="10"/>
    </location>
</feature>
<sequence length="1636" mass="177390">MAQRRRDEHGSPSSPSPRSPERERLHASFLEDRHYLGRMVGQARTERQARVDTVLALKASIEQSSSQIQSRNAQVARRKEARAELEAVSFDELLQQGKNPYEVARRRRVVAAAKAERQQIEEHIEEKQQQLLRRLDAEKAWVAKREKLNDEQRAYERRYQREMGRAAVEARTTQYLVARTGKETLDPTGKAFRLFPSQETSVIPDRSFGLGRNLVHDAGQRHEIVENVRRKPAHRNAAAPSPMLLPRLGRQPSNNEDSDAQNHEAVAEASAQRERPSSQAHAPVRPTSQPTPGQELQHVNHTGLPPPAELREPGGHRGGRPRPSLPPLSSKSEPRAVLGKPKRSVLEERLLAEARERQKANIFTEQIVWGKPFTGQAFLADPPELWFRDFDVGSPMTLSFTLTNVSNTFNHFRLLELDPAIRELFEVTYDKPGRMSAGMSCRVVVVFTATQARDLHGALPAIAQTGAFEIPLRCTCKKSVPVLQQREILFRDVVAGETRTVALTLENAGALPLEYQISSLVHLPESAGSRALTPATDVATGSTASVSDGDVADEHEDLEAQQRQEELLMMDDARSDDPSTSSESAAPPDDGEVQAPASVVALDAADCSVDPQQEQESEAPSEGPDPRQQQRALASQRVPLSEGEAQLVEHVRSTVMTYRPERSEDTDTPSGGPPVRWSSSTGVVAPYSTAALSFTFAPLAPLELEHPAAFELSFPALSTTHRRAQWARSCLAPLTLSLSAHATDVPIFLADDALDFACCVAARLYRQQLVIRNRGKVALQVHLRVPKCLDGCLEFHPSMGFVQGATSSGPGTFPVQVKFRPPSLANDQVWRRLARKRWGDAALGFLAVPVPIVVPDQVIPVHVLVVARVTASALSFSSLLLDFGACVLGHSSEHEVTVTNTSRLAQRVALVKLPSELRVVDTSGDGATPELDGDGMGFVLLPLASRVLRVVYQPNATTTLDAQLHVRTSRLEEYAIRVKGECVAWPVTFSQTVVRLGATQLGQRQTYSVTCRNTSADKPQDVELVVPPEAAAWLRVTPSVATLAPRDSVRVEIEFTAKDELFQLTRSCNFPSADGDATGPSKRTAVPWSVEAQPSADADVQVSALARIALGPLVDDRARGPSWGKQAVISAEPPSVHHTWTVLAFRRSSSASPDEAAVAVALQVQTTVIQPRLEPTPRALDFGQVAIGQALVRELQLTNRHRSQPVELRAKPLHTLGAFRLINSLAMRELGPNGGLHSVKVEFRPTAPLRYDDELEMASAVVGTIRVPLRGEGINPSLVVTPPDGVLDFRDVLAKNRATMDLVLTNASAFPLTYTIVSLDDTVVRTTTALPVFSFSPNEATIAAQGTVTVKVLFTPDRQRPEHYRGQYLIKVPNESERHVVSTVGRCWENQVYLFSPMALPADGSPQHQQQLVSAPPTEDMFDVPPNLSLGSLLSSAMAAMALPGIKRPPSTIAVVFDQQQGSETKTLFVGSTAPPEGTNDDTAAAGAKAGAPAGSFEFAIEVNPEKPHYAKLFTIEPSRGAVNTLQQVPIQITYNASANSPGNDESSSNDGGHPELVVSQWIQVKATCTLKGGALWRPLSATAGAAPGAGTTAAPSAGAKAPAPAAVNANASSSSSADVDSRVVQVVLRARLQTH</sequence>
<keyword evidence="1" id="KW-0175">Coiled coil</keyword>
<dbReference type="PANTHER" id="PTHR22538">
    <property type="entry name" value="CILIA- AND FLAGELLA-ASSOCIATED PROTEIN 74"/>
    <property type="match status" value="1"/>
</dbReference>
<feature type="region of interest" description="Disordered" evidence="2">
    <location>
        <begin position="1"/>
        <end position="26"/>
    </location>
</feature>
<feature type="compositionally biased region" description="Polar residues" evidence="2">
    <location>
        <begin position="1536"/>
        <end position="1551"/>
    </location>
</feature>
<evidence type="ECO:0000256" key="2">
    <source>
        <dbReference type="SAM" id="MobiDB-lite"/>
    </source>
</evidence>
<feature type="region of interest" description="Disordered" evidence="2">
    <location>
        <begin position="532"/>
        <end position="553"/>
    </location>
</feature>
<feature type="domain" description="CFAP74 fourth Ig-like" evidence="4">
    <location>
        <begin position="878"/>
        <end position="981"/>
    </location>
</feature>
<organism evidence="5 6">
    <name type="scientific">Pythium insidiosum</name>
    <name type="common">Pythiosis disease agent</name>
    <dbReference type="NCBI Taxonomy" id="114742"/>
    <lineage>
        <taxon>Eukaryota</taxon>
        <taxon>Sar</taxon>
        <taxon>Stramenopiles</taxon>
        <taxon>Oomycota</taxon>
        <taxon>Peronosporomycetes</taxon>
        <taxon>Pythiales</taxon>
        <taxon>Pythiaceae</taxon>
        <taxon>Pythium</taxon>
    </lineage>
</organism>
<dbReference type="Pfam" id="PF24778">
    <property type="entry name" value="Ig-CFAP74_3rd"/>
    <property type="match status" value="1"/>
</dbReference>
<accession>A0AAD5LZX5</accession>
<dbReference type="Pfam" id="PF24771">
    <property type="entry name" value="Ig_CFAP74_1st"/>
    <property type="match status" value="1"/>
</dbReference>
<evidence type="ECO:0000313" key="5">
    <source>
        <dbReference type="EMBL" id="KAJ0399279.1"/>
    </source>
</evidence>
<feature type="coiled-coil region" evidence="1">
    <location>
        <begin position="110"/>
        <end position="165"/>
    </location>
</feature>
<dbReference type="InterPro" id="IPR056307">
    <property type="entry name" value="Ig-CFAP74_3rd"/>
</dbReference>
<feature type="region of interest" description="Disordered" evidence="2">
    <location>
        <begin position="225"/>
        <end position="341"/>
    </location>
</feature>
<evidence type="ECO:0000259" key="3">
    <source>
        <dbReference type="Pfam" id="PF24778"/>
    </source>
</evidence>
<protein>
    <recommendedName>
        <fullName evidence="7">MSP domain-containing protein</fullName>
    </recommendedName>
</protein>
<feature type="region of interest" description="Disordered" evidence="2">
    <location>
        <begin position="606"/>
        <end position="645"/>
    </location>
</feature>
<gene>
    <name evidence="5" type="ORF">P43SY_001863</name>
</gene>
<feature type="compositionally biased region" description="Polar residues" evidence="2">
    <location>
        <begin position="286"/>
        <end position="300"/>
    </location>
</feature>
<proteinExistence type="predicted"/>
<name>A0AAD5LZX5_PYTIN</name>
<feature type="compositionally biased region" description="Basic and acidic residues" evidence="2">
    <location>
        <begin position="260"/>
        <end position="276"/>
    </location>
</feature>
<keyword evidence="6" id="KW-1185">Reference proteome</keyword>
<feature type="region of interest" description="Disordered" evidence="2">
    <location>
        <begin position="1469"/>
        <end position="1489"/>
    </location>
</feature>
<dbReference type="EMBL" id="JAKCXM010000188">
    <property type="protein sequence ID" value="KAJ0399279.1"/>
    <property type="molecule type" value="Genomic_DNA"/>
</dbReference>
<evidence type="ECO:0008006" key="7">
    <source>
        <dbReference type="Google" id="ProtNLM"/>
    </source>
</evidence>
<comment type="caution">
    <text evidence="5">The sequence shown here is derived from an EMBL/GenBank/DDBJ whole genome shotgun (WGS) entry which is preliminary data.</text>
</comment>
<reference evidence="5" key="1">
    <citation type="submission" date="2021-12" db="EMBL/GenBank/DDBJ databases">
        <title>Prjna785345.</title>
        <authorList>
            <person name="Rujirawat T."/>
            <person name="Krajaejun T."/>
        </authorList>
    </citation>
    <scope>NUCLEOTIDE SEQUENCE</scope>
    <source>
        <strain evidence="5">Pi057C3</strain>
    </source>
</reference>
<feature type="region of interest" description="Disordered" evidence="2">
    <location>
        <begin position="1536"/>
        <end position="1555"/>
    </location>
</feature>
<evidence type="ECO:0000259" key="4">
    <source>
        <dbReference type="Pfam" id="PF24798"/>
    </source>
</evidence>
<dbReference type="Pfam" id="PF24798">
    <property type="entry name" value="Ig-CFAP74_4th"/>
    <property type="match status" value="1"/>
</dbReference>
<dbReference type="InterPro" id="IPR013783">
    <property type="entry name" value="Ig-like_fold"/>
</dbReference>